<dbReference type="InterPro" id="IPR014043">
    <property type="entry name" value="Acyl_transferase_dom"/>
</dbReference>
<evidence type="ECO:0000313" key="4">
    <source>
        <dbReference type="EMBL" id="KAE8323884.1"/>
    </source>
</evidence>
<dbReference type="Proteomes" id="UP000325945">
    <property type="component" value="Unassembled WGS sequence"/>
</dbReference>
<dbReference type="InterPro" id="IPR016039">
    <property type="entry name" value="Thiolase-like"/>
</dbReference>
<name>A0A5N6WSP1_9EURO</name>
<dbReference type="AlphaFoldDB" id="A0A5N6WSP1"/>
<organism evidence="4 5">
    <name type="scientific">Aspergillus sergii</name>
    <dbReference type="NCBI Taxonomy" id="1034303"/>
    <lineage>
        <taxon>Eukaryota</taxon>
        <taxon>Fungi</taxon>
        <taxon>Dikarya</taxon>
        <taxon>Ascomycota</taxon>
        <taxon>Pezizomycotina</taxon>
        <taxon>Eurotiomycetes</taxon>
        <taxon>Eurotiomycetidae</taxon>
        <taxon>Eurotiales</taxon>
        <taxon>Aspergillaceae</taxon>
        <taxon>Aspergillus</taxon>
        <taxon>Aspergillus subgen. Circumdati</taxon>
    </lineage>
</organism>
<evidence type="ECO:0000313" key="5">
    <source>
        <dbReference type="Proteomes" id="UP000325945"/>
    </source>
</evidence>
<feature type="domain" description="Polyketide synthase C-terminal extension" evidence="3">
    <location>
        <begin position="12"/>
        <end position="117"/>
    </location>
</feature>
<proteinExistence type="predicted"/>
<dbReference type="Gene3D" id="3.40.47.10">
    <property type="match status" value="1"/>
</dbReference>
<dbReference type="EMBL" id="ML741824">
    <property type="protein sequence ID" value="KAE8323884.1"/>
    <property type="molecule type" value="Genomic_DNA"/>
</dbReference>
<dbReference type="GO" id="GO:0044550">
    <property type="term" value="P:secondary metabolite biosynthetic process"/>
    <property type="evidence" value="ECO:0007669"/>
    <property type="project" value="TreeGrafter"/>
</dbReference>
<evidence type="ECO:0008006" key="6">
    <source>
        <dbReference type="Google" id="ProtNLM"/>
    </source>
</evidence>
<keyword evidence="1" id="KW-0808">Transferase</keyword>
<evidence type="ECO:0000259" key="2">
    <source>
        <dbReference type="Pfam" id="PF00698"/>
    </source>
</evidence>
<dbReference type="PANTHER" id="PTHR43775:SF29">
    <property type="entry name" value="ASPERFURANONE POLYKETIDE SYNTHASE AFOG-RELATED"/>
    <property type="match status" value="1"/>
</dbReference>
<dbReference type="Pfam" id="PF16197">
    <property type="entry name" value="KAsynt_C_assoc"/>
    <property type="match status" value="1"/>
</dbReference>
<dbReference type="InterPro" id="IPR001227">
    <property type="entry name" value="Ac_transferase_dom_sf"/>
</dbReference>
<protein>
    <recommendedName>
        <fullName evidence="6">Polyketide synthase</fullName>
    </recommendedName>
</protein>
<evidence type="ECO:0000256" key="1">
    <source>
        <dbReference type="ARBA" id="ARBA00022679"/>
    </source>
</evidence>
<feature type="domain" description="Malonyl-CoA:ACP transacylase (MAT)" evidence="2">
    <location>
        <begin position="192"/>
        <end position="226"/>
    </location>
</feature>
<dbReference type="GO" id="GO:0004312">
    <property type="term" value="F:fatty acid synthase activity"/>
    <property type="evidence" value="ECO:0007669"/>
    <property type="project" value="TreeGrafter"/>
</dbReference>
<dbReference type="Pfam" id="PF00698">
    <property type="entry name" value="Acyl_transf_1"/>
    <property type="match status" value="1"/>
</dbReference>
<dbReference type="InterPro" id="IPR032821">
    <property type="entry name" value="PKS_assoc"/>
</dbReference>
<dbReference type="Gene3D" id="3.40.366.10">
    <property type="entry name" value="Malonyl-Coenzyme A Acyl Carrier Protein, domain 2"/>
    <property type="match status" value="1"/>
</dbReference>
<dbReference type="PANTHER" id="PTHR43775">
    <property type="entry name" value="FATTY ACID SYNTHASE"/>
    <property type="match status" value="1"/>
</dbReference>
<accession>A0A5N6WSP1</accession>
<dbReference type="Gene3D" id="3.30.70.3290">
    <property type="match status" value="1"/>
</dbReference>
<sequence length="236" mass="26237">MIPPNTNFEKVNPKIDLDFLRLKLPLEAIPWPTRGLRRASVNSFGFGGSNAHVVLDDAFHFLRDHELVGNHVTSEFPPVLSAANAPRKAPERLISMVPEPTLESPKLLVISSSSKTGVKDVALAYKLYFEGLAFSPGRFLEYMGDLAHTLNTRRSALTYKSFWVASSPSDLCSVNEKTSSVYQTFEKPVLGFVFTGQGSQWAGMGRELLHYSVFRNIIEKCEVALRGFGCPWSLRG</sequence>
<dbReference type="GO" id="GO:0006633">
    <property type="term" value="P:fatty acid biosynthetic process"/>
    <property type="evidence" value="ECO:0007669"/>
    <property type="project" value="TreeGrafter"/>
</dbReference>
<keyword evidence="5" id="KW-1185">Reference proteome</keyword>
<gene>
    <name evidence="4" type="ORF">BDV39DRAFT_128686</name>
</gene>
<dbReference type="SUPFAM" id="SSF53901">
    <property type="entry name" value="Thiolase-like"/>
    <property type="match status" value="1"/>
</dbReference>
<reference evidence="5" key="1">
    <citation type="submission" date="2019-04" db="EMBL/GenBank/DDBJ databases">
        <title>Friends and foes A comparative genomics studyof 23 Aspergillus species from section Flavi.</title>
        <authorList>
            <consortium name="DOE Joint Genome Institute"/>
            <person name="Kjaerbolling I."/>
            <person name="Vesth T."/>
            <person name="Frisvad J.C."/>
            <person name="Nybo J.L."/>
            <person name="Theobald S."/>
            <person name="Kildgaard S."/>
            <person name="Isbrandt T."/>
            <person name="Kuo A."/>
            <person name="Sato A."/>
            <person name="Lyhne E.K."/>
            <person name="Kogle M.E."/>
            <person name="Wiebenga A."/>
            <person name="Kun R.S."/>
            <person name="Lubbers R.J."/>
            <person name="Makela M.R."/>
            <person name="Barry K."/>
            <person name="Chovatia M."/>
            <person name="Clum A."/>
            <person name="Daum C."/>
            <person name="Haridas S."/>
            <person name="He G."/>
            <person name="LaButti K."/>
            <person name="Lipzen A."/>
            <person name="Mondo S."/>
            <person name="Riley R."/>
            <person name="Salamov A."/>
            <person name="Simmons B.A."/>
            <person name="Magnuson J.K."/>
            <person name="Henrissat B."/>
            <person name="Mortensen U.H."/>
            <person name="Larsen T.O."/>
            <person name="Devries R.P."/>
            <person name="Grigoriev I.V."/>
            <person name="Machida M."/>
            <person name="Baker S.E."/>
            <person name="Andersen M.R."/>
        </authorList>
    </citation>
    <scope>NUCLEOTIDE SEQUENCE [LARGE SCALE GENOMIC DNA]</scope>
    <source>
        <strain evidence="5">CBS 130017</strain>
    </source>
</reference>
<dbReference type="InterPro" id="IPR016035">
    <property type="entry name" value="Acyl_Trfase/lysoPLipase"/>
</dbReference>
<evidence type="ECO:0000259" key="3">
    <source>
        <dbReference type="Pfam" id="PF16197"/>
    </source>
</evidence>
<dbReference type="InterPro" id="IPR050091">
    <property type="entry name" value="PKS_NRPS_Biosynth_Enz"/>
</dbReference>
<dbReference type="SUPFAM" id="SSF52151">
    <property type="entry name" value="FabD/lysophospholipase-like"/>
    <property type="match status" value="1"/>
</dbReference>